<evidence type="ECO:0008006" key="4">
    <source>
        <dbReference type="Google" id="ProtNLM"/>
    </source>
</evidence>
<feature type="signal peptide" evidence="1">
    <location>
        <begin position="1"/>
        <end position="26"/>
    </location>
</feature>
<keyword evidence="1" id="KW-0732">Signal</keyword>
<comment type="caution">
    <text evidence="2">The sequence shown here is derived from an EMBL/GenBank/DDBJ whole genome shotgun (WGS) entry which is preliminary data.</text>
</comment>
<dbReference type="RefSeq" id="WP_345598150.1">
    <property type="nucleotide sequence ID" value="NZ_BAABCQ010000329.1"/>
</dbReference>
<evidence type="ECO:0000256" key="1">
    <source>
        <dbReference type="SAM" id="SignalP"/>
    </source>
</evidence>
<gene>
    <name evidence="2" type="ORF">GCM10022384_70380</name>
</gene>
<sequence length="80" mass="9146">MGSWFMRLFRRWVKLAAPLHSNSSYAASIFACSVIPAEFYLLTMSIPVDVDDPHRRVPFSPRIEVDIDGLWFLDDNGDAD</sequence>
<accession>A0ABP7SY60</accession>
<evidence type="ECO:0000313" key="2">
    <source>
        <dbReference type="EMBL" id="GAA4018051.1"/>
    </source>
</evidence>
<keyword evidence="3" id="KW-1185">Reference proteome</keyword>
<organism evidence="2 3">
    <name type="scientific">Streptomyces marokkonensis</name>
    <dbReference type="NCBI Taxonomy" id="324855"/>
    <lineage>
        <taxon>Bacteria</taxon>
        <taxon>Bacillati</taxon>
        <taxon>Actinomycetota</taxon>
        <taxon>Actinomycetes</taxon>
        <taxon>Kitasatosporales</taxon>
        <taxon>Streptomycetaceae</taxon>
        <taxon>Streptomyces</taxon>
    </lineage>
</organism>
<dbReference type="EMBL" id="BAABCQ010000329">
    <property type="protein sequence ID" value="GAA4018051.1"/>
    <property type="molecule type" value="Genomic_DNA"/>
</dbReference>
<dbReference type="PROSITE" id="PS51257">
    <property type="entry name" value="PROKAR_LIPOPROTEIN"/>
    <property type="match status" value="1"/>
</dbReference>
<feature type="chain" id="PRO_5045431952" description="Secreted protein" evidence="1">
    <location>
        <begin position="27"/>
        <end position="80"/>
    </location>
</feature>
<dbReference type="Proteomes" id="UP001500034">
    <property type="component" value="Unassembled WGS sequence"/>
</dbReference>
<protein>
    <recommendedName>
        <fullName evidence="4">Secreted protein</fullName>
    </recommendedName>
</protein>
<proteinExistence type="predicted"/>
<name>A0ABP7SY60_9ACTN</name>
<evidence type="ECO:0000313" key="3">
    <source>
        <dbReference type="Proteomes" id="UP001500034"/>
    </source>
</evidence>
<reference evidence="3" key="1">
    <citation type="journal article" date="2019" name="Int. J. Syst. Evol. Microbiol.">
        <title>The Global Catalogue of Microorganisms (GCM) 10K type strain sequencing project: providing services to taxonomists for standard genome sequencing and annotation.</title>
        <authorList>
            <consortium name="The Broad Institute Genomics Platform"/>
            <consortium name="The Broad Institute Genome Sequencing Center for Infectious Disease"/>
            <person name="Wu L."/>
            <person name="Ma J."/>
        </authorList>
    </citation>
    <scope>NUCLEOTIDE SEQUENCE [LARGE SCALE GENOMIC DNA]</scope>
    <source>
        <strain evidence="3">JCM 17027</strain>
    </source>
</reference>